<gene>
    <name evidence="2" type="ORF">AVDCRST_MAG09-217</name>
</gene>
<proteinExistence type="predicted"/>
<feature type="compositionally biased region" description="Basic and acidic residues" evidence="1">
    <location>
        <begin position="27"/>
        <end position="43"/>
    </location>
</feature>
<evidence type="ECO:0000313" key="2">
    <source>
        <dbReference type="EMBL" id="CAA9494090.1"/>
    </source>
</evidence>
<feature type="region of interest" description="Disordered" evidence="1">
    <location>
        <begin position="1"/>
        <end position="90"/>
    </location>
</feature>
<feature type="compositionally biased region" description="Low complexity" evidence="1">
    <location>
        <begin position="49"/>
        <end position="62"/>
    </location>
</feature>
<evidence type="ECO:0000256" key="1">
    <source>
        <dbReference type="SAM" id="MobiDB-lite"/>
    </source>
</evidence>
<feature type="non-terminal residue" evidence="2">
    <location>
        <position position="1"/>
    </location>
</feature>
<accession>A0A6J4SI39</accession>
<dbReference type="EMBL" id="CADCVZ010000007">
    <property type="protein sequence ID" value="CAA9494090.1"/>
    <property type="molecule type" value="Genomic_DNA"/>
</dbReference>
<name>A0A6J4SI39_9SPHN</name>
<sequence>GQLQPRSLDHPWDCHPAAVRRQPLFGDDGRRGQGAEELQDGHGGRRRGGQAAVGGAAAAEQPRAADRRGPQSARRGSGGAASASRQSAPL</sequence>
<dbReference type="AlphaFoldDB" id="A0A6J4SI39"/>
<feature type="non-terminal residue" evidence="2">
    <location>
        <position position="90"/>
    </location>
</feature>
<organism evidence="2">
    <name type="scientific">uncultured Sphingomonas sp</name>
    <dbReference type="NCBI Taxonomy" id="158754"/>
    <lineage>
        <taxon>Bacteria</taxon>
        <taxon>Pseudomonadati</taxon>
        <taxon>Pseudomonadota</taxon>
        <taxon>Alphaproteobacteria</taxon>
        <taxon>Sphingomonadales</taxon>
        <taxon>Sphingomonadaceae</taxon>
        <taxon>Sphingomonas</taxon>
        <taxon>environmental samples</taxon>
    </lineage>
</organism>
<feature type="compositionally biased region" description="Low complexity" evidence="1">
    <location>
        <begin position="70"/>
        <end position="90"/>
    </location>
</feature>
<protein>
    <submittedName>
        <fullName evidence="2">Twin-arginine translocation protein TatA</fullName>
    </submittedName>
</protein>
<reference evidence="2" key="1">
    <citation type="submission" date="2020-02" db="EMBL/GenBank/DDBJ databases">
        <authorList>
            <person name="Meier V. D."/>
        </authorList>
    </citation>
    <scope>NUCLEOTIDE SEQUENCE</scope>
    <source>
        <strain evidence="2">AVDCRST_MAG09</strain>
    </source>
</reference>